<organism evidence="5 6">
    <name type="scientific">Thalassotalea fonticola</name>
    <dbReference type="NCBI Taxonomy" id="3065649"/>
    <lineage>
        <taxon>Bacteria</taxon>
        <taxon>Pseudomonadati</taxon>
        <taxon>Pseudomonadota</taxon>
        <taxon>Gammaproteobacteria</taxon>
        <taxon>Alteromonadales</taxon>
        <taxon>Colwelliaceae</taxon>
        <taxon>Thalassotalea</taxon>
    </lineage>
</organism>
<dbReference type="InterPro" id="IPR016032">
    <property type="entry name" value="Sig_transdc_resp-reg_C-effctor"/>
</dbReference>
<keyword evidence="3" id="KW-0804">Transcription</keyword>
<dbReference type="Gene3D" id="1.10.10.10">
    <property type="entry name" value="Winged helix-like DNA-binding domain superfamily/Winged helix DNA-binding domain"/>
    <property type="match status" value="1"/>
</dbReference>
<evidence type="ECO:0000256" key="3">
    <source>
        <dbReference type="ARBA" id="ARBA00023163"/>
    </source>
</evidence>
<proteinExistence type="predicted"/>
<evidence type="ECO:0000313" key="6">
    <source>
        <dbReference type="Proteomes" id="UP001301442"/>
    </source>
</evidence>
<evidence type="ECO:0000256" key="1">
    <source>
        <dbReference type="ARBA" id="ARBA00023015"/>
    </source>
</evidence>
<evidence type="ECO:0000313" key="5">
    <source>
        <dbReference type="EMBL" id="WOH36755.1"/>
    </source>
</evidence>
<keyword evidence="1" id="KW-0805">Transcription regulation</keyword>
<dbReference type="EMBL" id="CP136600">
    <property type="protein sequence ID" value="WOH36755.1"/>
    <property type="molecule type" value="Genomic_DNA"/>
</dbReference>
<feature type="domain" description="HTH luxR-type" evidence="4">
    <location>
        <begin position="204"/>
        <end position="269"/>
    </location>
</feature>
<gene>
    <name evidence="5" type="ORF">RI844_15460</name>
</gene>
<dbReference type="Pfam" id="PF00196">
    <property type="entry name" value="GerE"/>
    <property type="match status" value="1"/>
</dbReference>
<dbReference type="RefSeq" id="WP_348395567.1">
    <property type="nucleotide sequence ID" value="NZ_CP136600.1"/>
</dbReference>
<dbReference type="SUPFAM" id="SSF46894">
    <property type="entry name" value="C-terminal effector domain of the bipartite response regulators"/>
    <property type="match status" value="1"/>
</dbReference>
<dbReference type="PANTHER" id="PTHR44688">
    <property type="entry name" value="DNA-BINDING TRANSCRIPTIONAL ACTIVATOR DEVR_DOSR"/>
    <property type="match status" value="1"/>
</dbReference>
<keyword evidence="6" id="KW-1185">Reference proteome</keyword>
<name>A0ABZ0GMG7_9GAMM</name>
<accession>A0ABZ0GMG7</accession>
<dbReference type="PANTHER" id="PTHR44688:SF16">
    <property type="entry name" value="DNA-BINDING TRANSCRIPTIONAL ACTIVATOR DEVR_DOSR"/>
    <property type="match status" value="1"/>
</dbReference>
<dbReference type="Proteomes" id="UP001301442">
    <property type="component" value="Chromosome"/>
</dbReference>
<sequence>MPSKIYQPISQSFLATFSEQIAALIPATKTPEFVEKLAAMFKLLVPTNNVMIISNPSKNLPVLEYNDLPPESRTSIVSEYVNGTFLLDPFYLAARKHGKQGFFHLKDIAPDGFEDSEYYKSYFKQSGLSDECGYIIQLADEGDKFIIISLGQIEVSETFNDVHLKCMADISPLIDSLVKQHWQNAEHEADAQFDVRQQLETALECFGTSMLTERENQMVQMILHGYSGKAIAERFHISVETVKLHRKNAYAKLDLSTQGELFNLFINSLINIEHYEGGDPLIAYFGSSVAV</sequence>
<dbReference type="PROSITE" id="PS50043">
    <property type="entry name" value="HTH_LUXR_2"/>
    <property type="match status" value="1"/>
</dbReference>
<dbReference type="PRINTS" id="PR00038">
    <property type="entry name" value="HTHLUXR"/>
</dbReference>
<dbReference type="InterPro" id="IPR036388">
    <property type="entry name" value="WH-like_DNA-bd_sf"/>
</dbReference>
<reference evidence="5 6" key="1">
    <citation type="submission" date="2023-09" db="EMBL/GenBank/DDBJ databases">
        <authorList>
            <person name="Qi X."/>
        </authorList>
    </citation>
    <scope>NUCLEOTIDE SEQUENCE [LARGE SCALE GENOMIC DNA]</scope>
    <source>
        <strain evidence="5 6">S1-1</strain>
    </source>
</reference>
<dbReference type="SMART" id="SM00421">
    <property type="entry name" value="HTH_LUXR"/>
    <property type="match status" value="1"/>
</dbReference>
<evidence type="ECO:0000259" key="4">
    <source>
        <dbReference type="PROSITE" id="PS50043"/>
    </source>
</evidence>
<dbReference type="CDD" id="cd06170">
    <property type="entry name" value="LuxR_C_like"/>
    <property type="match status" value="1"/>
</dbReference>
<evidence type="ECO:0000256" key="2">
    <source>
        <dbReference type="ARBA" id="ARBA00023125"/>
    </source>
</evidence>
<protein>
    <submittedName>
        <fullName evidence="5">Helix-turn-helix transcriptional regulator</fullName>
    </submittedName>
</protein>
<dbReference type="InterPro" id="IPR000792">
    <property type="entry name" value="Tscrpt_reg_LuxR_C"/>
</dbReference>
<keyword evidence="2" id="KW-0238">DNA-binding</keyword>